<dbReference type="EMBL" id="VTHL01000025">
    <property type="protein sequence ID" value="TYZ06338.1"/>
    <property type="molecule type" value="Genomic_DNA"/>
</dbReference>
<dbReference type="Proteomes" id="UP000322791">
    <property type="component" value="Unassembled WGS sequence"/>
</dbReference>
<dbReference type="AlphaFoldDB" id="A0A5D6UTT5"/>
<sequence>MKTILLASVLKPVDDTRMYGKFARTLVGQPDVSVHVAGRSGPGHLPAPSGAIQQHSLFCGSRLSWARVRAQARYWDLLRRLHPTLVVVHAPELLPLTVLWQALGRKRQFLYDVRENYALNIRTQGVYPAWLRRFLAATVRGLENLAAARAAGVLLAEKSYAEELPFATPAHTLVLENKYQPAPSTVPAIAPRPWQPGQPLELLYSGTISELNGALDAIALAKALYQVWPQVRLTIIGFCQQPAFLLRLQQAIAEASDFVTLIGGAQPVPHAQILTTITRSHVGLLPYQEHPSTWRCIPTKLFEYLANGLPVLLPPNPAWVALVRQHHAGLTIDFRDLSPASMRMLATRLQAGGFYPHGIPQEVFWDGEGQKLVSLLDSIW</sequence>
<dbReference type="SUPFAM" id="SSF53756">
    <property type="entry name" value="UDP-Glycosyltransferase/glycogen phosphorylase"/>
    <property type="match status" value="1"/>
</dbReference>
<organism evidence="1 2">
    <name type="scientific">Hymenobacter lutimineralis</name>
    <dbReference type="NCBI Taxonomy" id="2606448"/>
    <lineage>
        <taxon>Bacteria</taxon>
        <taxon>Pseudomonadati</taxon>
        <taxon>Bacteroidota</taxon>
        <taxon>Cytophagia</taxon>
        <taxon>Cytophagales</taxon>
        <taxon>Hymenobacteraceae</taxon>
        <taxon>Hymenobacter</taxon>
    </lineage>
</organism>
<keyword evidence="1" id="KW-0808">Transferase</keyword>
<dbReference type="RefSeq" id="WP_149072488.1">
    <property type="nucleotide sequence ID" value="NZ_VTHL01000025.1"/>
</dbReference>
<comment type="caution">
    <text evidence="1">The sequence shown here is derived from an EMBL/GenBank/DDBJ whole genome shotgun (WGS) entry which is preliminary data.</text>
</comment>
<evidence type="ECO:0000313" key="1">
    <source>
        <dbReference type="EMBL" id="TYZ06338.1"/>
    </source>
</evidence>
<proteinExistence type="predicted"/>
<protein>
    <submittedName>
        <fullName evidence="1">Glycosyltransferase family 4 protein</fullName>
    </submittedName>
</protein>
<reference evidence="1 2" key="1">
    <citation type="submission" date="2019-08" db="EMBL/GenBank/DDBJ databases">
        <authorList>
            <person name="Seo M.-J."/>
        </authorList>
    </citation>
    <scope>NUCLEOTIDE SEQUENCE [LARGE SCALE GENOMIC DNA]</scope>
    <source>
        <strain evidence="1 2">KIGAM108</strain>
    </source>
</reference>
<accession>A0A5D6UTT5</accession>
<evidence type="ECO:0000313" key="2">
    <source>
        <dbReference type="Proteomes" id="UP000322791"/>
    </source>
</evidence>
<name>A0A5D6UTT5_9BACT</name>
<gene>
    <name evidence="1" type="ORF">FY528_18365</name>
</gene>
<dbReference type="Gene3D" id="3.40.50.2000">
    <property type="entry name" value="Glycogen Phosphorylase B"/>
    <property type="match status" value="1"/>
</dbReference>
<dbReference type="GO" id="GO:0016740">
    <property type="term" value="F:transferase activity"/>
    <property type="evidence" value="ECO:0007669"/>
    <property type="project" value="UniProtKB-KW"/>
</dbReference>
<keyword evidence="2" id="KW-1185">Reference proteome</keyword>